<proteinExistence type="predicted"/>
<dbReference type="Proteomes" id="UP000285575">
    <property type="component" value="Unassembled WGS sequence"/>
</dbReference>
<dbReference type="RefSeq" id="WP_128230031.1">
    <property type="nucleotide sequence ID" value="NZ_SACR01000005.1"/>
</dbReference>
<protein>
    <submittedName>
        <fullName evidence="2">Helix-turn-helix domain-containing protein</fullName>
    </submittedName>
</protein>
<dbReference type="InterPro" id="IPR036388">
    <property type="entry name" value="WH-like_DNA-bd_sf"/>
</dbReference>
<dbReference type="SMART" id="SM00421">
    <property type="entry name" value="HTH_LUXR"/>
    <property type="match status" value="1"/>
</dbReference>
<dbReference type="GO" id="GO:0006355">
    <property type="term" value="P:regulation of DNA-templated transcription"/>
    <property type="evidence" value="ECO:0007669"/>
    <property type="project" value="InterPro"/>
</dbReference>
<name>A0A437RCH0_9BURK</name>
<dbReference type="Gene3D" id="1.10.10.10">
    <property type="entry name" value="Winged helix-like DNA-binding domain superfamily/Winged helix DNA-binding domain"/>
    <property type="match status" value="1"/>
</dbReference>
<dbReference type="AlphaFoldDB" id="A0A437RCH0"/>
<dbReference type="OrthoDB" id="8768171at2"/>
<feature type="domain" description="HTH luxR-type" evidence="1">
    <location>
        <begin position="306"/>
        <end position="363"/>
    </location>
</feature>
<sequence>MKTTRALAALRALCALQLRPEVLVPALLEALHTLVPSQRNLFDWTDAQGRLVRYFIEGPVDAEIARLYFTEFHNRREAEAMPRFDTLRSLPAGVRSAEELNHPGFFRSALYNEIWRPQGLHTRLEGVLRSRCGTLLGSLVLYRGPGERPFNPRDEQLLAAVLPAFAAALQAHGVAQADDRHVPSPDAPESLLLTLDGALCHASPGAERLLLLADGGLTPDRLAHPLPVVRVPLMAWLLARLRERAAAGAAEVLAPPPSLVHENGAGQFVASGTLLRARSPGEAPLAQVTLRRLEPHRVALERCLRGLPLTPGQLAVCRGLFEGQTHGQIGQQLGVATATIIDHVRKIHDALDLRSSDELRQLLSQRMAVA</sequence>
<evidence type="ECO:0000313" key="2">
    <source>
        <dbReference type="EMBL" id="RVU44486.1"/>
    </source>
</evidence>
<dbReference type="InterPro" id="IPR000792">
    <property type="entry name" value="Tscrpt_reg_LuxR_C"/>
</dbReference>
<evidence type="ECO:0000313" key="3">
    <source>
        <dbReference type="Proteomes" id="UP000285575"/>
    </source>
</evidence>
<dbReference type="GO" id="GO:0003677">
    <property type="term" value="F:DNA binding"/>
    <property type="evidence" value="ECO:0007669"/>
    <property type="project" value="InterPro"/>
</dbReference>
<reference evidence="2 3" key="1">
    <citation type="submission" date="2019-01" db="EMBL/GenBank/DDBJ databases">
        <authorList>
            <person name="Chen W.-M."/>
        </authorList>
    </citation>
    <scope>NUCLEOTIDE SEQUENCE [LARGE SCALE GENOMIC DNA]</scope>
    <source>
        <strain evidence="2 3">KYPY4</strain>
    </source>
</reference>
<comment type="caution">
    <text evidence="2">The sequence shown here is derived from an EMBL/GenBank/DDBJ whole genome shotgun (WGS) entry which is preliminary data.</text>
</comment>
<dbReference type="SUPFAM" id="SSF46894">
    <property type="entry name" value="C-terminal effector domain of the bipartite response regulators"/>
    <property type="match status" value="1"/>
</dbReference>
<keyword evidence="3" id="KW-1185">Reference proteome</keyword>
<evidence type="ECO:0000259" key="1">
    <source>
        <dbReference type="SMART" id="SM00421"/>
    </source>
</evidence>
<gene>
    <name evidence="2" type="ORF">EOE66_17645</name>
</gene>
<dbReference type="EMBL" id="SACR01000005">
    <property type="protein sequence ID" value="RVU44486.1"/>
    <property type="molecule type" value="Genomic_DNA"/>
</dbReference>
<organism evidence="2 3">
    <name type="scientific">Rubrivivax rivuli</name>
    <dbReference type="NCBI Taxonomy" id="1862385"/>
    <lineage>
        <taxon>Bacteria</taxon>
        <taxon>Pseudomonadati</taxon>
        <taxon>Pseudomonadota</taxon>
        <taxon>Betaproteobacteria</taxon>
        <taxon>Burkholderiales</taxon>
        <taxon>Sphaerotilaceae</taxon>
        <taxon>Rubrivivax</taxon>
    </lineage>
</organism>
<dbReference type="InterPro" id="IPR016032">
    <property type="entry name" value="Sig_transdc_resp-reg_C-effctor"/>
</dbReference>
<accession>A0A437RCH0</accession>